<dbReference type="AlphaFoldDB" id="A0A6L2JEA9"/>
<gene>
    <name evidence="2" type="ORF">Tci_007214</name>
</gene>
<evidence type="ECO:0000259" key="1">
    <source>
        <dbReference type="Pfam" id="PF03732"/>
    </source>
</evidence>
<dbReference type="PANTHER" id="PTHR33223">
    <property type="entry name" value="CCHC-TYPE DOMAIN-CONTAINING PROTEIN"/>
    <property type="match status" value="1"/>
</dbReference>
<dbReference type="EMBL" id="BKCJ010000668">
    <property type="protein sequence ID" value="GEU35236.1"/>
    <property type="molecule type" value="Genomic_DNA"/>
</dbReference>
<proteinExistence type="predicted"/>
<dbReference type="Pfam" id="PF03732">
    <property type="entry name" value="Retrotrans_gag"/>
    <property type="match status" value="1"/>
</dbReference>
<dbReference type="PANTHER" id="PTHR33223:SF11">
    <property type="entry name" value="ELEMENT PROTEIN, PUTATIVE-RELATED"/>
    <property type="match status" value="1"/>
</dbReference>
<accession>A0A6L2JEA9</accession>
<name>A0A6L2JEA9_TANCI</name>
<evidence type="ECO:0000313" key="2">
    <source>
        <dbReference type="EMBL" id="GEU35236.1"/>
    </source>
</evidence>
<dbReference type="InterPro" id="IPR005162">
    <property type="entry name" value="Retrotrans_gag_dom"/>
</dbReference>
<sequence>MMEPTMGEYMMKTQEDNGSGIARSKIDEKAHFELKGQFLKELRDNTFSGSDNDDANEHTEKVLEIVNLFHIPDVTQDQIMLRFFPMSLTGAASRWMRNELADLINTWETLKKKFLSKYCSPARTTNKMKEINNFQQKPDETLYQAWECFKQLLLRCPQHYLTDMQEVILFYKGLDVPTRQILDSKGDILSMKAAIAKKAIQDMADHYQKWHNGTSTRTRTTDTSDGLAV</sequence>
<reference evidence="2" key="1">
    <citation type="journal article" date="2019" name="Sci. Rep.">
        <title>Draft genome of Tanacetum cinerariifolium, the natural source of mosquito coil.</title>
        <authorList>
            <person name="Yamashiro T."/>
            <person name="Shiraishi A."/>
            <person name="Satake H."/>
            <person name="Nakayama K."/>
        </authorList>
    </citation>
    <scope>NUCLEOTIDE SEQUENCE</scope>
</reference>
<feature type="domain" description="Retrotransposon gag" evidence="1">
    <location>
        <begin position="82"/>
        <end position="175"/>
    </location>
</feature>
<protein>
    <recommendedName>
        <fullName evidence="1">Retrotransposon gag domain-containing protein</fullName>
    </recommendedName>
</protein>
<organism evidence="2">
    <name type="scientific">Tanacetum cinerariifolium</name>
    <name type="common">Dalmatian daisy</name>
    <name type="synonym">Chrysanthemum cinerariifolium</name>
    <dbReference type="NCBI Taxonomy" id="118510"/>
    <lineage>
        <taxon>Eukaryota</taxon>
        <taxon>Viridiplantae</taxon>
        <taxon>Streptophyta</taxon>
        <taxon>Embryophyta</taxon>
        <taxon>Tracheophyta</taxon>
        <taxon>Spermatophyta</taxon>
        <taxon>Magnoliopsida</taxon>
        <taxon>eudicotyledons</taxon>
        <taxon>Gunneridae</taxon>
        <taxon>Pentapetalae</taxon>
        <taxon>asterids</taxon>
        <taxon>campanulids</taxon>
        <taxon>Asterales</taxon>
        <taxon>Asteraceae</taxon>
        <taxon>Asteroideae</taxon>
        <taxon>Anthemideae</taxon>
        <taxon>Anthemidinae</taxon>
        <taxon>Tanacetum</taxon>
    </lineage>
</organism>
<comment type="caution">
    <text evidence="2">The sequence shown here is derived from an EMBL/GenBank/DDBJ whole genome shotgun (WGS) entry which is preliminary data.</text>
</comment>